<dbReference type="CDD" id="cd13638">
    <property type="entry name" value="PBP2_EcProx_like"/>
    <property type="match status" value="1"/>
</dbReference>
<evidence type="ECO:0000313" key="3">
    <source>
        <dbReference type="EMBL" id="AZN71629.1"/>
    </source>
</evidence>
<keyword evidence="4" id="KW-1185">Reference proteome</keyword>
<sequence>MTAFGRLPRLSASVAAAALCFAAATTVASAQDAQPGEGVTINMAQPTWDTGYFYTQIYKQMLEELGYEVAGPSALDNPIFYQSVAQGDMDLWVDGWFPLHNTYEETFSQGAEKVGTVAAGGALEGYLIDKATADEHGIDNLEDFKDPEIAALFDRDGDGKADLVACPPGWGCEVGIEHHLDAYGLRDTVNPVKAGYNASMADAVAAYEAGEPIFFYTWTPNWTVNVLKPGEDVVWIEVPEVDLPESTKGLEDAATMAGVEGCVNDPCQLGFPANDLVPVANSEFLEENPAVRALLEAASVPLDDVFAQNAKMYEGENSEDDVARHAAEWIEENRAEVDEWLTAARDAAS</sequence>
<accession>A0A3Q8XNN3</accession>
<dbReference type="SUPFAM" id="SSF53850">
    <property type="entry name" value="Periplasmic binding protein-like II"/>
    <property type="match status" value="1"/>
</dbReference>
<feature type="signal peptide" evidence="1">
    <location>
        <begin position="1"/>
        <end position="30"/>
    </location>
</feature>
<evidence type="ECO:0000256" key="1">
    <source>
        <dbReference type="SAM" id="SignalP"/>
    </source>
</evidence>
<organism evidence="3 4">
    <name type="scientific">Georhizobium profundi</name>
    <dbReference type="NCBI Taxonomy" id="2341112"/>
    <lineage>
        <taxon>Bacteria</taxon>
        <taxon>Pseudomonadati</taxon>
        <taxon>Pseudomonadota</taxon>
        <taxon>Alphaproteobacteria</taxon>
        <taxon>Hyphomicrobiales</taxon>
        <taxon>Rhizobiaceae</taxon>
        <taxon>Georhizobium</taxon>
    </lineage>
</organism>
<dbReference type="OrthoDB" id="9787902at2"/>
<dbReference type="Gene3D" id="3.40.190.100">
    <property type="entry name" value="Glycine betaine-binding periplasmic protein, domain 2"/>
    <property type="match status" value="1"/>
</dbReference>
<proteinExistence type="predicted"/>
<dbReference type="GO" id="GO:0022857">
    <property type="term" value="F:transmembrane transporter activity"/>
    <property type="evidence" value="ECO:0007669"/>
    <property type="project" value="InterPro"/>
</dbReference>
<keyword evidence="1" id="KW-0732">Signal</keyword>
<dbReference type="GO" id="GO:0043190">
    <property type="term" value="C:ATP-binding cassette (ABC) transporter complex"/>
    <property type="evidence" value="ECO:0007669"/>
    <property type="project" value="InterPro"/>
</dbReference>
<dbReference type="InterPro" id="IPR007210">
    <property type="entry name" value="ABC_Gly_betaine_transp_sub-bd"/>
</dbReference>
<gene>
    <name evidence="3" type="primary">proX</name>
    <name evidence="3" type="ORF">D5400_10390</name>
</gene>
<dbReference type="KEGG" id="abaw:D5400_10390"/>
<evidence type="ECO:0000259" key="2">
    <source>
        <dbReference type="Pfam" id="PF04069"/>
    </source>
</evidence>
<protein>
    <submittedName>
        <fullName evidence="3">Proline/glycine betaine ABC transporter substrate-binding protein ProX</fullName>
    </submittedName>
</protein>
<evidence type="ECO:0000313" key="4">
    <source>
        <dbReference type="Proteomes" id="UP000268192"/>
    </source>
</evidence>
<dbReference type="AlphaFoldDB" id="A0A3Q8XNN3"/>
<dbReference type="RefSeq" id="WP_126009939.1">
    <property type="nucleotide sequence ID" value="NZ_CP032509.1"/>
</dbReference>
<name>A0A3Q8XNN3_9HYPH</name>
<feature type="chain" id="PRO_5018772502" evidence="1">
    <location>
        <begin position="31"/>
        <end position="349"/>
    </location>
</feature>
<dbReference type="EMBL" id="CP032509">
    <property type="protein sequence ID" value="AZN71629.1"/>
    <property type="molecule type" value="Genomic_DNA"/>
</dbReference>
<dbReference type="NCBIfam" id="NF008334">
    <property type="entry name" value="PRK11119.1"/>
    <property type="match status" value="1"/>
</dbReference>
<dbReference type="Gene3D" id="3.40.190.10">
    <property type="entry name" value="Periplasmic binding protein-like II"/>
    <property type="match status" value="1"/>
</dbReference>
<feature type="domain" description="ABC-type glycine betaine transport system substrate-binding" evidence="2">
    <location>
        <begin position="40"/>
        <end position="331"/>
    </location>
</feature>
<dbReference type="Proteomes" id="UP000268192">
    <property type="component" value="Chromosome"/>
</dbReference>
<dbReference type="Pfam" id="PF04069">
    <property type="entry name" value="OpuAC"/>
    <property type="match status" value="1"/>
</dbReference>
<reference evidence="3 4" key="1">
    <citation type="submission" date="2018-09" db="EMBL/GenBank/DDBJ databases">
        <title>Marinorhizobium profundi gen. nov., sp. nov., isolated from a deep-sea sediment sample from the New Britain Trench and proposal of Marinorhizobiaceae fam. nov. in the order Rhizobiales of the class Alphaproteobacteria.</title>
        <authorList>
            <person name="Cao J."/>
        </authorList>
    </citation>
    <scope>NUCLEOTIDE SEQUENCE [LARGE SCALE GENOMIC DNA]</scope>
    <source>
        <strain evidence="3 4">WS11</strain>
    </source>
</reference>